<sequence>MRKMIKKRAKIILLSVLVVVSLFFLLEKNFLPGISTKSPSSKNLQFLGIVIDLIKNHYIEEPNPLKTMEGAFKGLVDSLDILSSYLDKESAIKYKYQKEERLKETGIILYKKYGSFP</sequence>
<comment type="caution">
    <text evidence="1">The sequence shown here is derived from an EMBL/GenBank/DDBJ whole genome shotgun (WGS) entry which is preliminary data.</text>
</comment>
<protein>
    <submittedName>
        <fullName evidence="1">Uncharacterized protein</fullName>
    </submittedName>
</protein>
<accession>X1KKX9</accession>
<organism evidence="1">
    <name type="scientific">marine sediment metagenome</name>
    <dbReference type="NCBI Taxonomy" id="412755"/>
    <lineage>
        <taxon>unclassified sequences</taxon>
        <taxon>metagenomes</taxon>
        <taxon>ecological metagenomes</taxon>
    </lineage>
</organism>
<dbReference type="EMBL" id="BARV01006081">
    <property type="protein sequence ID" value="GAI07722.1"/>
    <property type="molecule type" value="Genomic_DNA"/>
</dbReference>
<feature type="non-terminal residue" evidence="1">
    <location>
        <position position="117"/>
    </location>
</feature>
<dbReference type="AlphaFoldDB" id="X1KKX9"/>
<evidence type="ECO:0000313" key="1">
    <source>
        <dbReference type="EMBL" id="GAI07722.1"/>
    </source>
</evidence>
<gene>
    <name evidence="1" type="ORF">S06H3_12427</name>
</gene>
<name>X1KKX9_9ZZZZ</name>
<proteinExistence type="predicted"/>
<reference evidence="1" key="1">
    <citation type="journal article" date="2014" name="Front. Microbiol.">
        <title>High frequency of phylogenetically diverse reductive dehalogenase-homologous genes in deep subseafloor sedimentary metagenomes.</title>
        <authorList>
            <person name="Kawai M."/>
            <person name="Futagami T."/>
            <person name="Toyoda A."/>
            <person name="Takaki Y."/>
            <person name="Nishi S."/>
            <person name="Hori S."/>
            <person name="Arai W."/>
            <person name="Tsubouchi T."/>
            <person name="Morono Y."/>
            <person name="Uchiyama I."/>
            <person name="Ito T."/>
            <person name="Fujiyama A."/>
            <person name="Inagaki F."/>
            <person name="Takami H."/>
        </authorList>
    </citation>
    <scope>NUCLEOTIDE SEQUENCE</scope>
    <source>
        <strain evidence="1">Expedition CK06-06</strain>
    </source>
</reference>